<evidence type="ECO:0000256" key="1">
    <source>
        <dbReference type="ARBA" id="ARBA00011062"/>
    </source>
</evidence>
<gene>
    <name evidence="6" type="ORF">CYME_CMS409C</name>
</gene>
<dbReference type="GO" id="GO:0008252">
    <property type="term" value="F:nucleotidase activity"/>
    <property type="evidence" value="ECO:0007669"/>
    <property type="project" value="InterPro"/>
</dbReference>
<dbReference type="GeneID" id="16997447"/>
<dbReference type="OrthoDB" id="202825at2759"/>
<accession>M1VM50</accession>
<dbReference type="InterPro" id="IPR002828">
    <property type="entry name" value="SurE-like_Pase/nucleotidase"/>
</dbReference>
<dbReference type="STRING" id="280699.M1VM50"/>
<dbReference type="InterPro" id="IPR030048">
    <property type="entry name" value="SurE"/>
</dbReference>
<dbReference type="HOGENOM" id="CLU_621688_0_0_1"/>
<dbReference type="Gene3D" id="3.40.1210.10">
    <property type="entry name" value="Survival protein SurE-like phosphatase/nucleotidase"/>
    <property type="match status" value="2"/>
</dbReference>
<dbReference type="AlphaFoldDB" id="M1VM50"/>
<keyword evidence="2" id="KW-0479">Metal-binding</keyword>
<dbReference type="SUPFAM" id="SSF64167">
    <property type="entry name" value="SurE-like"/>
    <property type="match status" value="2"/>
</dbReference>
<evidence type="ECO:0000259" key="5">
    <source>
        <dbReference type="Pfam" id="PF01975"/>
    </source>
</evidence>
<keyword evidence="7" id="KW-1185">Reference proteome</keyword>
<dbReference type="PANTHER" id="PTHR30457">
    <property type="entry name" value="5'-NUCLEOTIDASE SURE"/>
    <property type="match status" value="1"/>
</dbReference>
<dbReference type="Pfam" id="PF01975">
    <property type="entry name" value="SurE"/>
    <property type="match status" value="1"/>
</dbReference>
<protein>
    <submittedName>
        <fullName evidence="6">Similar to survival protein SurE</fullName>
    </submittedName>
</protein>
<dbReference type="Gramene" id="CMS409CT">
    <property type="protein sequence ID" value="CMS409CT"/>
    <property type="gene ID" value="CMS409C"/>
</dbReference>
<dbReference type="InterPro" id="IPR036523">
    <property type="entry name" value="SurE-like_sf"/>
</dbReference>
<feature type="region of interest" description="Disordered" evidence="4">
    <location>
        <begin position="247"/>
        <end position="271"/>
    </location>
</feature>
<evidence type="ECO:0000313" key="6">
    <source>
        <dbReference type="EMBL" id="BAM82973.1"/>
    </source>
</evidence>
<proteinExistence type="inferred from homology"/>
<dbReference type="RefSeq" id="XP_005539009.1">
    <property type="nucleotide sequence ID" value="XM_005538952.1"/>
</dbReference>
<keyword evidence="3" id="KW-0378">Hydrolase</keyword>
<evidence type="ECO:0000256" key="3">
    <source>
        <dbReference type="ARBA" id="ARBA00022801"/>
    </source>
</evidence>
<dbReference type="Proteomes" id="UP000007014">
    <property type="component" value="Chromosome 19"/>
</dbReference>
<dbReference type="PANTHER" id="PTHR30457:SF0">
    <property type="entry name" value="PHOSPHATASE, PUTATIVE (AFU_ORTHOLOGUE AFUA_4G01070)-RELATED"/>
    <property type="match status" value="1"/>
</dbReference>
<evidence type="ECO:0000256" key="2">
    <source>
        <dbReference type="ARBA" id="ARBA00022723"/>
    </source>
</evidence>
<dbReference type="EMBL" id="AP006501">
    <property type="protein sequence ID" value="BAM82973.1"/>
    <property type="molecule type" value="Genomic_DNA"/>
</dbReference>
<dbReference type="eggNOG" id="ENOG502QUQI">
    <property type="taxonomic scope" value="Eukaryota"/>
</dbReference>
<name>M1VM50_CYAM1</name>
<dbReference type="GO" id="GO:0046872">
    <property type="term" value="F:metal ion binding"/>
    <property type="evidence" value="ECO:0007669"/>
    <property type="project" value="UniProtKB-KW"/>
</dbReference>
<sequence length="441" mass="47963">MYVALQATWKNRSTPWRFRTRAQRLRHWCTQRDQGTSRVLLKCLPGGPCTKRGALWKMQHPTTTTELKPCVLLTNDDGVESVLLLRLAAALEEQYALDVVVIAPKTNQSACSHRLTLATPMELVHRADLKTGVYSLAGSPADCVITAIEPNGLLARLGKCARVVVSGPNLGANLAQDILHSGTFSGARQAGFYGLPAVAFSLAGEPLQRDSQEACVQGAAFLVSLLVERLPLTPPNAGRLDPCRSLHLHGRSEHGPRPGLQTSTASGTASSVRCTPRRHCDVCGKALAPATEVNRSVAADEDAASEDALDLVWSAFCYGDLVLNVNFPARWHWGRWRTTHLGAIFYRDVFRSGAGQKPDSAEMVIIGAEGRPEPLYGFVNSDLVAIREGYASVTTLQTWPESHPLQANERIVEAMAVSDPQWGLPAWITLRVSPQELGRGR</sequence>
<feature type="domain" description="Survival protein SurE-like phosphatase/nucleotidase" evidence="5">
    <location>
        <begin position="71"/>
        <end position="213"/>
    </location>
</feature>
<feature type="compositionally biased region" description="Polar residues" evidence="4">
    <location>
        <begin position="260"/>
        <end position="271"/>
    </location>
</feature>
<comment type="similarity">
    <text evidence="1">Belongs to the SurE nucleotidase family.</text>
</comment>
<evidence type="ECO:0000313" key="7">
    <source>
        <dbReference type="Proteomes" id="UP000007014"/>
    </source>
</evidence>
<dbReference type="KEGG" id="cme:CYME_CMS409C"/>
<reference evidence="6 7" key="1">
    <citation type="journal article" date="2004" name="Nature">
        <title>Genome sequence of the ultrasmall unicellular red alga Cyanidioschyzon merolae 10D.</title>
        <authorList>
            <person name="Matsuzaki M."/>
            <person name="Misumi O."/>
            <person name="Shin-i T."/>
            <person name="Maruyama S."/>
            <person name="Takahara M."/>
            <person name="Miyagishima S."/>
            <person name="Mori T."/>
            <person name="Nishida K."/>
            <person name="Yagisawa F."/>
            <person name="Nishida K."/>
            <person name="Yoshida Y."/>
            <person name="Nishimura Y."/>
            <person name="Nakao S."/>
            <person name="Kobayashi T."/>
            <person name="Momoyama Y."/>
            <person name="Higashiyama T."/>
            <person name="Minoda A."/>
            <person name="Sano M."/>
            <person name="Nomoto H."/>
            <person name="Oishi K."/>
            <person name="Hayashi H."/>
            <person name="Ohta F."/>
            <person name="Nishizaka S."/>
            <person name="Haga S."/>
            <person name="Miura S."/>
            <person name="Morishita T."/>
            <person name="Kabeya Y."/>
            <person name="Terasawa K."/>
            <person name="Suzuki Y."/>
            <person name="Ishii Y."/>
            <person name="Asakawa S."/>
            <person name="Takano H."/>
            <person name="Ohta N."/>
            <person name="Kuroiwa H."/>
            <person name="Tanaka K."/>
            <person name="Shimizu N."/>
            <person name="Sugano S."/>
            <person name="Sato N."/>
            <person name="Nozaki H."/>
            <person name="Ogasawara N."/>
            <person name="Kohara Y."/>
            <person name="Kuroiwa T."/>
        </authorList>
    </citation>
    <scope>NUCLEOTIDE SEQUENCE [LARGE SCALE GENOMIC DNA]</scope>
    <source>
        <strain evidence="6 7">10D</strain>
    </source>
</reference>
<reference evidence="6 7" key="2">
    <citation type="journal article" date="2007" name="BMC Biol.">
        <title>A 100%-complete sequence reveals unusually simple genomic features in the hot-spring red alga Cyanidioschyzon merolae.</title>
        <authorList>
            <person name="Nozaki H."/>
            <person name="Takano H."/>
            <person name="Misumi O."/>
            <person name="Terasawa K."/>
            <person name="Matsuzaki M."/>
            <person name="Maruyama S."/>
            <person name="Nishida K."/>
            <person name="Yagisawa F."/>
            <person name="Yoshida Y."/>
            <person name="Fujiwara T."/>
            <person name="Takio S."/>
            <person name="Tamura K."/>
            <person name="Chung S.J."/>
            <person name="Nakamura S."/>
            <person name="Kuroiwa H."/>
            <person name="Tanaka K."/>
            <person name="Sato N."/>
            <person name="Kuroiwa T."/>
        </authorList>
    </citation>
    <scope>NUCLEOTIDE SEQUENCE [LARGE SCALE GENOMIC DNA]</scope>
    <source>
        <strain evidence="6 7">10D</strain>
    </source>
</reference>
<dbReference type="OMA" id="RNWPRNH"/>
<evidence type="ECO:0000256" key="4">
    <source>
        <dbReference type="SAM" id="MobiDB-lite"/>
    </source>
</evidence>
<organism evidence="6 7">
    <name type="scientific">Cyanidioschyzon merolae (strain NIES-3377 / 10D)</name>
    <name type="common">Unicellular red alga</name>
    <dbReference type="NCBI Taxonomy" id="280699"/>
    <lineage>
        <taxon>Eukaryota</taxon>
        <taxon>Rhodophyta</taxon>
        <taxon>Bangiophyceae</taxon>
        <taxon>Cyanidiales</taxon>
        <taxon>Cyanidiaceae</taxon>
        <taxon>Cyanidioschyzon</taxon>
    </lineage>
</organism>